<evidence type="ECO:0000256" key="6">
    <source>
        <dbReference type="PIRSR" id="PIRSR000337-1"/>
    </source>
</evidence>
<dbReference type="InterPro" id="IPR036661">
    <property type="entry name" value="Luciferase-like_sf"/>
</dbReference>
<feature type="binding site" evidence="6">
    <location>
        <position position="224"/>
    </location>
    <ligand>
        <name>FMN</name>
        <dbReference type="ChEBI" id="CHEBI:58210"/>
    </ligand>
</feature>
<keyword evidence="2 6" id="KW-0288">FMN</keyword>
<evidence type="ECO:0000256" key="2">
    <source>
        <dbReference type="ARBA" id="ARBA00022643"/>
    </source>
</evidence>
<name>A0A1I3XV57_9PROT</name>
<dbReference type="GO" id="GO:0016705">
    <property type="term" value="F:oxidoreductase activity, acting on paired donors, with incorporation or reduction of molecular oxygen"/>
    <property type="evidence" value="ECO:0007669"/>
    <property type="project" value="InterPro"/>
</dbReference>
<feature type="binding site" evidence="6">
    <location>
        <position position="153"/>
    </location>
    <ligand>
        <name>FMN</name>
        <dbReference type="ChEBI" id="CHEBI:58210"/>
    </ligand>
</feature>
<dbReference type="PANTHER" id="PTHR30011:SF16">
    <property type="entry name" value="C2H2 FINGER DOMAIN TRANSCRIPTION FACTOR (EUROFUNG)-RELATED"/>
    <property type="match status" value="1"/>
</dbReference>
<keyword evidence="3" id="KW-0560">Oxidoreductase</keyword>
<accession>A0A1I3XV57</accession>
<dbReference type="InterPro" id="IPR011251">
    <property type="entry name" value="Luciferase-like_dom"/>
</dbReference>
<evidence type="ECO:0000313" key="8">
    <source>
        <dbReference type="EMBL" id="SFK22941.1"/>
    </source>
</evidence>
<dbReference type="InterPro" id="IPR016215">
    <property type="entry name" value="NTA_MOA"/>
</dbReference>
<dbReference type="EMBL" id="FOSQ01000001">
    <property type="protein sequence ID" value="SFK22941.1"/>
    <property type="molecule type" value="Genomic_DNA"/>
</dbReference>
<dbReference type="STRING" id="1123062.SAMN02745775_101646"/>
<dbReference type="InterPro" id="IPR051260">
    <property type="entry name" value="Diverse_substr_monoxygenases"/>
</dbReference>
<evidence type="ECO:0000256" key="4">
    <source>
        <dbReference type="ARBA" id="ARBA00023033"/>
    </source>
</evidence>
<dbReference type="PANTHER" id="PTHR30011">
    <property type="entry name" value="ALKANESULFONATE MONOOXYGENASE-RELATED"/>
    <property type="match status" value="1"/>
</dbReference>
<comment type="similarity">
    <text evidence="5">Belongs to the NtaA/SnaA/DszA monooxygenase family.</text>
</comment>
<dbReference type="CDD" id="cd01095">
    <property type="entry name" value="Nitrilotriacetate_monoxgenase"/>
    <property type="match status" value="1"/>
</dbReference>
<evidence type="ECO:0000256" key="3">
    <source>
        <dbReference type="ARBA" id="ARBA00023002"/>
    </source>
</evidence>
<evidence type="ECO:0000313" key="9">
    <source>
        <dbReference type="Proteomes" id="UP000199473"/>
    </source>
</evidence>
<sequence>MLSLITGLHPAGNHPAGWRHPRAYDNTMMNLEQMIEIAQTAERGLFDMLFISDGNGVAGMEWPELFEANALTGKPAVFEPVTVLSAIAMHTKRIGLLATATTTYEEPFTLARKFASLDHISKGRACWNVVTSSNASDSLNFGKDEHLARYDRYERAKEFVEVCKGLWDSWAEDAFPQDKARGKYIDLNRVHTLNHKGKHFRVRGPLNAARPPQGYPVLFSAGQSEPGRELAAALSDCMFCATPTKKQAEAFYKDMKSRLPKYGRAPDEMKIMPGCVVYVGRTEAEAEAMFQEQQALIDPVVGVRHLSHYVNMDLTGFGLDEPFPELTPDGIGGSSRRYAISEVARRESLTIRQTYERFLPSFGHPVMKGDGKQVADMMEDWYRAGICDGFNVHVGYQPDGLTNFVDYVVPELQRRGLYRTSYPGTTLRDVVGLKRPESQFFPRLVPAMVAE</sequence>
<evidence type="ECO:0000256" key="5">
    <source>
        <dbReference type="ARBA" id="ARBA00033748"/>
    </source>
</evidence>
<keyword evidence="1 6" id="KW-0285">Flavoprotein</keyword>
<keyword evidence="4 8" id="KW-0503">Monooxygenase</keyword>
<dbReference type="OrthoDB" id="9779442at2"/>
<feature type="domain" description="Luciferase-like" evidence="7">
    <location>
        <begin position="23"/>
        <end position="300"/>
    </location>
</feature>
<dbReference type="Proteomes" id="UP000199473">
    <property type="component" value="Unassembled WGS sequence"/>
</dbReference>
<dbReference type="NCBIfam" id="TIGR03860">
    <property type="entry name" value="FMN_nitrolo"/>
    <property type="match status" value="1"/>
</dbReference>
<keyword evidence="9" id="KW-1185">Reference proteome</keyword>
<dbReference type="Pfam" id="PF00296">
    <property type="entry name" value="Bac_luciferase"/>
    <property type="match status" value="1"/>
</dbReference>
<evidence type="ECO:0000256" key="1">
    <source>
        <dbReference type="ARBA" id="ARBA00022630"/>
    </source>
</evidence>
<gene>
    <name evidence="8" type="ORF">SAMN02745775_101646</name>
</gene>
<feature type="binding site" evidence="6">
    <location>
        <position position="99"/>
    </location>
    <ligand>
        <name>FMN</name>
        <dbReference type="ChEBI" id="CHEBI:58210"/>
    </ligand>
</feature>
<dbReference type="SUPFAM" id="SSF51679">
    <property type="entry name" value="Bacterial luciferase-like"/>
    <property type="match status" value="1"/>
</dbReference>
<dbReference type="Gene3D" id="3.20.20.30">
    <property type="entry name" value="Luciferase-like domain"/>
    <property type="match status" value="1"/>
</dbReference>
<protein>
    <submittedName>
        <fullName evidence="8">Alkanesulfonate monooxygenase</fullName>
    </submittedName>
</protein>
<organism evidence="8 9">
    <name type="scientific">Falsiroseomonas stagni DSM 19981</name>
    <dbReference type="NCBI Taxonomy" id="1123062"/>
    <lineage>
        <taxon>Bacteria</taxon>
        <taxon>Pseudomonadati</taxon>
        <taxon>Pseudomonadota</taxon>
        <taxon>Alphaproteobacteria</taxon>
        <taxon>Acetobacterales</taxon>
        <taxon>Roseomonadaceae</taxon>
        <taxon>Falsiroseomonas</taxon>
    </lineage>
</organism>
<feature type="binding site" evidence="6">
    <location>
        <position position="53"/>
    </location>
    <ligand>
        <name>FMN</name>
        <dbReference type="ChEBI" id="CHEBI:58210"/>
    </ligand>
</feature>
<dbReference type="GO" id="GO:0004497">
    <property type="term" value="F:monooxygenase activity"/>
    <property type="evidence" value="ECO:0007669"/>
    <property type="project" value="UniProtKB-KW"/>
</dbReference>
<dbReference type="PIRSF" id="PIRSF000337">
    <property type="entry name" value="NTA_MOA"/>
    <property type="match status" value="1"/>
</dbReference>
<dbReference type="RefSeq" id="WP_092955379.1">
    <property type="nucleotide sequence ID" value="NZ_FOSQ01000001.1"/>
</dbReference>
<dbReference type="AlphaFoldDB" id="A0A1I3XV57"/>
<evidence type="ECO:0000259" key="7">
    <source>
        <dbReference type="Pfam" id="PF00296"/>
    </source>
</evidence>
<proteinExistence type="inferred from homology"/>
<reference evidence="8 9" key="1">
    <citation type="submission" date="2016-10" db="EMBL/GenBank/DDBJ databases">
        <authorList>
            <person name="de Groot N.N."/>
        </authorList>
    </citation>
    <scope>NUCLEOTIDE SEQUENCE [LARGE SCALE GENOMIC DNA]</scope>
    <source>
        <strain evidence="8 9">DSM 19981</strain>
    </source>
</reference>